<protein>
    <submittedName>
        <fullName evidence="2">Heat shock protein HslJ</fullName>
    </submittedName>
</protein>
<sequence length="128" mass="13491">MIRATVIALALLASCTDETISGYAADGAVWQLETLNGKPFNTSATLTFPEAGKIAGQAPCNSYFGQQTAPYPWFSAEAIGSTKRACPDLKAENTFFAALGKMTLSEAAGNTLILSNDAGDEMVFRVSE</sequence>
<name>A0A497VJH4_9RHOB</name>
<dbReference type="EMBL" id="RCCE01000006">
    <property type="protein sequence ID" value="RLJ40798.1"/>
    <property type="molecule type" value="Genomic_DNA"/>
</dbReference>
<dbReference type="Proteomes" id="UP000269157">
    <property type="component" value="Unassembled WGS sequence"/>
</dbReference>
<dbReference type="InterPro" id="IPR053147">
    <property type="entry name" value="Hsp_HslJ-like"/>
</dbReference>
<dbReference type="InterPro" id="IPR038670">
    <property type="entry name" value="HslJ-like_sf"/>
</dbReference>
<gene>
    <name evidence="2" type="ORF">BCF46_3369</name>
</gene>
<dbReference type="InterPro" id="IPR005184">
    <property type="entry name" value="DUF306_Meta_HslJ"/>
</dbReference>
<dbReference type="RefSeq" id="WP_121026947.1">
    <property type="nucleotide sequence ID" value="NZ_RCCE01000006.1"/>
</dbReference>
<organism evidence="2 3">
    <name type="scientific">Litoreibacter meonggei</name>
    <dbReference type="NCBI Taxonomy" id="1049199"/>
    <lineage>
        <taxon>Bacteria</taxon>
        <taxon>Pseudomonadati</taxon>
        <taxon>Pseudomonadota</taxon>
        <taxon>Alphaproteobacteria</taxon>
        <taxon>Rhodobacterales</taxon>
        <taxon>Roseobacteraceae</taxon>
        <taxon>Litoreibacter</taxon>
    </lineage>
</organism>
<evidence type="ECO:0000313" key="3">
    <source>
        <dbReference type="Proteomes" id="UP000269157"/>
    </source>
</evidence>
<comment type="caution">
    <text evidence="2">The sequence shown here is derived from an EMBL/GenBank/DDBJ whole genome shotgun (WGS) entry which is preliminary data.</text>
</comment>
<feature type="domain" description="DUF306" evidence="1">
    <location>
        <begin position="26"/>
        <end position="124"/>
    </location>
</feature>
<dbReference type="PANTHER" id="PTHR35535:SF1">
    <property type="entry name" value="HEAT SHOCK PROTEIN HSLJ"/>
    <property type="match status" value="1"/>
</dbReference>
<dbReference type="OrthoDB" id="7777568at2"/>
<dbReference type="Gene3D" id="2.40.128.270">
    <property type="match status" value="1"/>
</dbReference>
<accession>A0A497VJH4</accession>
<dbReference type="PANTHER" id="PTHR35535">
    <property type="entry name" value="HEAT SHOCK PROTEIN HSLJ"/>
    <property type="match status" value="1"/>
</dbReference>
<evidence type="ECO:0000313" key="2">
    <source>
        <dbReference type="EMBL" id="RLJ40798.1"/>
    </source>
</evidence>
<proteinExistence type="predicted"/>
<dbReference type="PROSITE" id="PS51257">
    <property type="entry name" value="PROKAR_LIPOPROTEIN"/>
    <property type="match status" value="1"/>
</dbReference>
<dbReference type="Pfam" id="PF03724">
    <property type="entry name" value="META"/>
    <property type="match status" value="1"/>
</dbReference>
<reference evidence="2 3" key="1">
    <citation type="submission" date="2018-10" db="EMBL/GenBank/DDBJ databases">
        <title>Genomic Encyclopedia of Archaeal and Bacterial Type Strains, Phase II (KMG-II): from individual species to whole genera.</title>
        <authorList>
            <person name="Goeker M."/>
        </authorList>
    </citation>
    <scope>NUCLEOTIDE SEQUENCE [LARGE SCALE GENOMIC DNA]</scope>
    <source>
        <strain evidence="2 3">DSM 29466</strain>
    </source>
</reference>
<keyword evidence="2" id="KW-0346">Stress response</keyword>
<evidence type="ECO:0000259" key="1">
    <source>
        <dbReference type="Pfam" id="PF03724"/>
    </source>
</evidence>
<keyword evidence="3" id="KW-1185">Reference proteome</keyword>
<dbReference type="AlphaFoldDB" id="A0A497VJH4"/>